<feature type="transmembrane region" description="Helical" evidence="6">
    <location>
        <begin position="26"/>
        <end position="47"/>
    </location>
</feature>
<dbReference type="AlphaFoldDB" id="A0A8S1EQE4"/>
<proteinExistence type="inferred from homology"/>
<dbReference type="EMBL" id="CADEPM010000003">
    <property type="protein sequence ID" value="CAB3403162.1"/>
    <property type="molecule type" value="Genomic_DNA"/>
</dbReference>
<name>A0A8S1EQE4_9PELO</name>
<evidence type="ECO:0000256" key="4">
    <source>
        <dbReference type="ARBA" id="ARBA00022989"/>
    </source>
</evidence>
<comment type="subcellular location">
    <subcellularLocation>
        <location evidence="1">Membrane</location>
        <topology evidence="1">Multi-pass membrane protein</topology>
    </subcellularLocation>
</comment>
<dbReference type="GO" id="GO:0016020">
    <property type="term" value="C:membrane"/>
    <property type="evidence" value="ECO:0007669"/>
    <property type="project" value="UniProtKB-SubCell"/>
</dbReference>
<dbReference type="InterPro" id="IPR010651">
    <property type="entry name" value="Sugar_transport"/>
</dbReference>
<accession>A0A8S1EQE4</accession>
<dbReference type="OrthoDB" id="110174at2759"/>
<dbReference type="PANTHER" id="PTHR16119">
    <property type="entry name" value="TRANSMEMBRANE PROTEIN 144"/>
    <property type="match status" value="1"/>
</dbReference>
<comment type="similarity">
    <text evidence="2">Belongs to the TMEM144 family.</text>
</comment>
<dbReference type="Proteomes" id="UP000494206">
    <property type="component" value="Unassembled WGS sequence"/>
</dbReference>
<feature type="transmembrane region" description="Helical" evidence="6">
    <location>
        <begin position="418"/>
        <end position="436"/>
    </location>
</feature>
<evidence type="ECO:0000313" key="7">
    <source>
        <dbReference type="EMBL" id="CAB3403162.1"/>
    </source>
</evidence>
<feature type="transmembrane region" description="Helical" evidence="6">
    <location>
        <begin position="327"/>
        <end position="349"/>
    </location>
</feature>
<comment type="caution">
    <text evidence="7">The sequence shown here is derived from an EMBL/GenBank/DDBJ whole genome shotgun (WGS) entry which is preliminary data.</text>
</comment>
<evidence type="ECO:0000256" key="2">
    <source>
        <dbReference type="ARBA" id="ARBA00005731"/>
    </source>
</evidence>
<dbReference type="PANTHER" id="PTHR16119:SF17">
    <property type="entry name" value="TRANSMEMBRANE PROTEIN 144"/>
    <property type="match status" value="1"/>
</dbReference>
<evidence type="ECO:0000256" key="6">
    <source>
        <dbReference type="SAM" id="Phobius"/>
    </source>
</evidence>
<feature type="transmembrane region" description="Helical" evidence="6">
    <location>
        <begin position="612"/>
        <end position="634"/>
    </location>
</feature>
<evidence type="ECO:0000256" key="1">
    <source>
        <dbReference type="ARBA" id="ARBA00004141"/>
    </source>
</evidence>
<sequence>MGSTYTEWNQKATEWLKTRMGRRARIGLLAATVVSYPIGSILVNGPFVKLTFPKRYDVEELPPRLVSIAEEEYQRFLEKENRLVKDAVINRYIQKTVEHDDTVAAGSLGVRTGLCAAVPFYAKFRNFEDALEYFKNNHSTGFEYLGERIPAYWNDETSQELAGCYALSENAVRFLFLRDLYAHDGYASLAQRSISWTTWTTFSSIFTYWIHNSSKLFSGSAASFVVAYSVLLGAAWYANKQWHLLYRYLTDIHADAEASRATFHHAEGGKEYYWKMLKRNRLLRDLKPSLYLKITATGDVRGIATPIITRYDHLKDVNEEDDELKQVMSVAVGLAACAVSSLLFGSVFAPVKRCDPGNGIFAQWLMASSIFLVGLIVYAIEGFPKFEPLAMLGGMFWVLGNATAIPIINVIGIGMGMLVWGVTNCITGWAVGRFGLFGVDATIPSLPLLNYFGLILVIIGGCLFSQIRPNTNQQTADEHSPLMVQPDDDLSDLPDATPPPSFHETHRQKRRVLAIIVSLIAGIFYGVTFVPVIYIQNHPSLYPDAPLNGLGFVFSHYTGIFATASALLNGYVIISNNSPYIGRRLMGPSLLAGAMWAVAQSSWFVANDNLSQAVSFPIISMVPGVCAALWSVFYFREIEGHRNLRFLTIAILITLTGAVFVGISK</sequence>
<protein>
    <recommendedName>
        <fullName evidence="9">Transmembrane protein 144</fullName>
    </recommendedName>
</protein>
<reference evidence="7 8" key="1">
    <citation type="submission" date="2020-04" db="EMBL/GenBank/DDBJ databases">
        <authorList>
            <person name="Laetsch R D."/>
            <person name="Stevens L."/>
            <person name="Kumar S."/>
            <person name="Blaxter L. M."/>
        </authorList>
    </citation>
    <scope>NUCLEOTIDE SEQUENCE [LARGE SCALE GENOMIC DNA]</scope>
</reference>
<keyword evidence="8" id="KW-1185">Reference proteome</keyword>
<organism evidence="7 8">
    <name type="scientific">Caenorhabditis bovis</name>
    <dbReference type="NCBI Taxonomy" id="2654633"/>
    <lineage>
        <taxon>Eukaryota</taxon>
        <taxon>Metazoa</taxon>
        <taxon>Ecdysozoa</taxon>
        <taxon>Nematoda</taxon>
        <taxon>Chromadorea</taxon>
        <taxon>Rhabditida</taxon>
        <taxon>Rhabditina</taxon>
        <taxon>Rhabditomorpha</taxon>
        <taxon>Rhabditoidea</taxon>
        <taxon>Rhabditidae</taxon>
        <taxon>Peloderinae</taxon>
        <taxon>Caenorhabditis</taxon>
    </lineage>
</organism>
<evidence type="ECO:0000256" key="3">
    <source>
        <dbReference type="ARBA" id="ARBA00022692"/>
    </source>
</evidence>
<feature type="transmembrane region" description="Helical" evidence="6">
    <location>
        <begin position="448"/>
        <end position="465"/>
    </location>
</feature>
<feature type="transmembrane region" description="Helical" evidence="6">
    <location>
        <begin position="554"/>
        <end position="574"/>
    </location>
</feature>
<dbReference type="Pfam" id="PF07857">
    <property type="entry name" value="TMEM144"/>
    <property type="match status" value="1"/>
</dbReference>
<dbReference type="GO" id="GO:0015144">
    <property type="term" value="F:carbohydrate transmembrane transporter activity"/>
    <property type="evidence" value="ECO:0007669"/>
    <property type="project" value="InterPro"/>
</dbReference>
<keyword evidence="4 6" id="KW-1133">Transmembrane helix</keyword>
<keyword evidence="3 6" id="KW-0812">Transmembrane</keyword>
<gene>
    <name evidence="7" type="ORF">CBOVIS_LOCUS5671</name>
</gene>
<feature type="transmembrane region" description="Helical" evidence="6">
    <location>
        <begin position="646"/>
        <end position="663"/>
    </location>
</feature>
<feature type="transmembrane region" description="Helical" evidence="6">
    <location>
        <begin position="216"/>
        <end position="238"/>
    </location>
</feature>
<keyword evidence="5 6" id="KW-0472">Membrane</keyword>
<evidence type="ECO:0000256" key="5">
    <source>
        <dbReference type="ARBA" id="ARBA00023136"/>
    </source>
</evidence>
<feature type="transmembrane region" description="Helical" evidence="6">
    <location>
        <begin position="586"/>
        <end position="606"/>
    </location>
</feature>
<feature type="transmembrane region" description="Helical" evidence="6">
    <location>
        <begin position="512"/>
        <end position="534"/>
    </location>
</feature>
<evidence type="ECO:0008006" key="9">
    <source>
        <dbReference type="Google" id="ProtNLM"/>
    </source>
</evidence>
<feature type="transmembrane region" description="Helical" evidence="6">
    <location>
        <begin position="361"/>
        <end position="380"/>
    </location>
</feature>
<evidence type="ECO:0000313" key="8">
    <source>
        <dbReference type="Proteomes" id="UP000494206"/>
    </source>
</evidence>
<dbReference type="InterPro" id="IPR012435">
    <property type="entry name" value="TMEM144"/>
</dbReference>
<feature type="transmembrane region" description="Helical" evidence="6">
    <location>
        <begin position="392"/>
        <end position="411"/>
    </location>
</feature>